<dbReference type="InterPro" id="IPR003599">
    <property type="entry name" value="Ig_sub"/>
</dbReference>
<keyword evidence="9" id="KW-1185">Reference proteome</keyword>
<evidence type="ECO:0000256" key="2">
    <source>
        <dbReference type="ARBA" id="ARBA00023136"/>
    </source>
</evidence>
<proteinExistence type="predicted"/>
<evidence type="ECO:0000256" key="4">
    <source>
        <dbReference type="ARBA" id="ARBA00023180"/>
    </source>
</evidence>
<evidence type="ECO:0000256" key="6">
    <source>
        <dbReference type="SAM" id="Phobius"/>
    </source>
</evidence>
<dbReference type="InterPro" id="IPR007110">
    <property type="entry name" value="Ig-like_dom"/>
</dbReference>
<name>A0A6J8B2P5_MYTCO</name>
<keyword evidence="3" id="KW-1015">Disulfide bond</keyword>
<feature type="transmembrane region" description="Helical" evidence="6">
    <location>
        <begin position="604"/>
        <end position="627"/>
    </location>
</feature>
<dbReference type="InterPro" id="IPR013783">
    <property type="entry name" value="Ig-like_fold"/>
</dbReference>
<dbReference type="EMBL" id="CACVKT020002494">
    <property type="protein sequence ID" value="CAC5378115.1"/>
    <property type="molecule type" value="Genomic_DNA"/>
</dbReference>
<dbReference type="Pfam" id="PF13927">
    <property type="entry name" value="Ig_3"/>
    <property type="match status" value="1"/>
</dbReference>
<dbReference type="GO" id="GO:0098609">
    <property type="term" value="P:cell-cell adhesion"/>
    <property type="evidence" value="ECO:0007669"/>
    <property type="project" value="TreeGrafter"/>
</dbReference>
<organism evidence="8 9">
    <name type="scientific">Mytilus coruscus</name>
    <name type="common">Sea mussel</name>
    <dbReference type="NCBI Taxonomy" id="42192"/>
    <lineage>
        <taxon>Eukaryota</taxon>
        <taxon>Metazoa</taxon>
        <taxon>Spiralia</taxon>
        <taxon>Lophotrochozoa</taxon>
        <taxon>Mollusca</taxon>
        <taxon>Bivalvia</taxon>
        <taxon>Autobranchia</taxon>
        <taxon>Pteriomorphia</taxon>
        <taxon>Mytilida</taxon>
        <taxon>Mytiloidea</taxon>
        <taxon>Mytilidae</taxon>
        <taxon>Mytilinae</taxon>
        <taxon>Mytilus</taxon>
    </lineage>
</organism>
<keyword evidence="5" id="KW-0393">Immunoglobulin domain</keyword>
<dbReference type="CDD" id="cd00096">
    <property type="entry name" value="Ig"/>
    <property type="match status" value="2"/>
</dbReference>
<comment type="subcellular location">
    <subcellularLocation>
        <location evidence="1">Membrane</location>
        <topology evidence="1">Single-pass type I membrane protein</topology>
    </subcellularLocation>
</comment>
<dbReference type="GO" id="GO:0050839">
    <property type="term" value="F:cell adhesion molecule binding"/>
    <property type="evidence" value="ECO:0007669"/>
    <property type="project" value="TreeGrafter"/>
</dbReference>
<evidence type="ECO:0000259" key="7">
    <source>
        <dbReference type="PROSITE" id="PS50835"/>
    </source>
</evidence>
<evidence type="ECO:0000313" key="9">
    <source>
        <dbReference type="Proteomes" id="UP000507470"/>
    </source>
</evidence>
<dbReference type="GO" id="GO:0005911">
    <property type="term" value="C:cell-cell junction"/>
    <property type="evidence" value="ECO:0007669"/>
    <property type="project" value="TreeGrafter"/>
</dbReference>
<sequence>MEGSTAVLQCPVQPVLFWTDREERTIYSINQTLNDGVSDRIEITEDYRLVIENLNLMDARTYRCEGINAEGRLTVFDIRLDIIREPKNMKIQNLNNITEVFANEGERFNLTCTVDSGLPAETLQWLWNQRIVAVGGPASLIYYFTPTRSNDREKFTCIALSDVTNTTLKMTVGLHLYFKPKVHVYAYPSTNIQEGNQLNISCKYESNVEHDDVYWYKSSYELFNVSLNGSFNLFIPNVSKEDRGEYFCQVNNRAGKDVASIAISVNFLPMIHGHHRNNYTTQLREAIHIMLKIESYPEPSVSWAKSAGGKLGVWNISRNNDFPLFSSMYYLESSIQPTKEEHFGLYMATIRNEIGSIEVFLQLQNDRYGVTVEPRQTICVASSSIYITCSNLNVNNRTWDITWKHYFHGELVQTLKGELHNQIAMLSISHCDYRDGGKYVCEWMSDDTTLSGWSSVAILGPPVISQQTVSFQDELVFISVDFYCDGDTFEIDWYINDVRLNANDKEYQVLREWSNISVQVHTHTIYIKGFKTKLHFNKKNISNINKINCQVRQNSYSSEVVIGKEDLAENVDTVMSDMTETTIYQDVTIFTIPTDNSEKVISSLYMSIPLTTAFILILVNGLVYLFWKFRKGKENIPQPIDMRNREPVNIPVPIGELNILNEDHYDEISSDIGSTYYHSVEWLNTTIDSDTDNSRCQSSISEGASADIKTVDNVYEGLDILFIEPLHQYSDCANMKRITI</sequence>
<protein>
    <submittedName>
        <fullName evidence="8">NCAM</fullName>
    </submittedName>
</protein>
<dbReference type="AlphaFoldDB" id="A0A6J8B2P5"/>
<dbReference type="SMART" id="SM00408">
    <property type="entry name" value="IGc2"/>
    <property type="match status" value="3"/>
</dbReference>
<dbReference type="PANTHER" id="PTHR11640">
    <property type="entry name" value="NEPHRIN"/>
    <property type="match status" value="1"/>
</dbReference>
<evidence type="ECO:0000313" key="8">
    <source>
        <dbReference type="EMBL" id="CAC5378115.1"/>
    </source>
</evidence>
<dbReference type="GO" id="GO:0005886">
    <property type="term" value="C:plasma membrane"/>
    <property type="evidence" value="ECO:0007669"/>
    <property type="project" value="TreeGrafter"/>
</dbReference>
<keyword evidence="4" id="KW-0325">Glycoprotein</keyword>
<feature type="domain" description="Ig-like" evidence="7">
    <location>
        <begin position="180"/>
        <end position="264"/>
    </location>
</feature>
<keyword evidence="6" id="KW-1133">Transmembrane helix</keyword>
<feature type="domain" description="Ig-like" evidence="7">
    <location>
        <begin position="86"/>
        <end position="173"/>
    </location>
</feature>
<evidence type="ECO:0000256" key="5">
    <source>
        <dbReference type="ARBA" id="ARBA00023319"/>
    </source>
</evidence>
<keyword evidence="2 6" id="KW-0472">Membrane</keyword>
<evidence type="ECO:0000256" key="3">
    <source>
        <dbReference type="ARBA" id="ARBA00023157"/>
    </source>
</evidence>
<evidence type="ECO:0000256" key="1">
    <source>
        <dbReference type="ARBA" id="ARBA00004479"/>
    </source>
</evidence>
<dbReference type="Proteomes" id="UP000507470">
    <property type="component" value="Unassembled WGS sequence"/>
</dbReference>
<dbReference type="OrthoDB" id="6133959at2759"/>
<dbReference type="InterPro" id="IPR003598">
    <property type="entry name" value="Ig_sub2"/>
</dbReference>
<accession>A0A6J8B2P5</accession>
<keyword evidence="6" id="KW-0812">Transmembrane</keyword>
<dbReference type="Gene3D" id="2.60.40.10">
    <property type="entry name" value="Immunoglobulins"/>
    <property type="match status" value="4"/>
</dbReference>
<dbReference type="SUPFAM" id="SSF48726">
    <property type="entry name" value="Immunoglobulin"/>
    <property type="match status" value="4"/>
</dbReference>
<dbReference type="PROSITE" id="PS50835">
    <property type="entry name" value="IG_LIKE"/>
    <property type="match status" value="3"/>
</dbReference>
<dbReference type="SMART" id="SM00409">
    <property type="entry name" value="IG"/>
    <property type="match status" value="4"/>
</dbReference>
<dbReference type="PANTHER" id="PTHR11640:SF31">
    <property type="entry name" value="IRREGULAR CHIASM C-ROUGHEST PROTEIN-RELATED"/>
    <property type="match status" value="1"/>
</dbReference>
<feature type="domain" description="Ig-like" evidence="7">
    <location>
        <begin position="382"/>
        <end position="451"/>
    </location>
</feature>
<dbReference type="InterPro" id="IPR051275">
    <property type="entry name" value="Cell_adhesion_signaling"/>
</dbReference>
<dbReference type="InterPro" id="IPR036179">
    <property type="entry name" value="Ig-like_dom_sf"/>
</dbReference>
<gene>
    <name evidence="8" type="ORF">MCOR_14355</name>
</gene>
<reference evidence="8 9" key="1">
    <citation type="submission" date="2020-06" db="EMBL/GenBank/DDBJ databases">
        <authorList>
            <person name="Li R."/>
            <person name="Bekaert M."/>
        </authorList>
    </citation>
    <scope>NUCLEOTIDE SEQUENCE [LARGE SCALE GENOMIC DNA]</scope>
    <source>
        <strain evidence="9">wild</strain>
    </source>
</reference>